<keyword evidence="2 4" id="KW-0863">Zinc-finger</keyword>
<evidence type="ECO:0000256" key="2">
    <source>
        <dbReference type="ARBA" id="ARBA00022771"/>
    </source>
</evidence>
<sequence>MEEHSEVIPRRFLCCKICNEEYRQPKYLPCLHSFCKTCLIDYVKQNSTSEGFFNCPECGTQSNVRQKG</sequence>
<dbReference type="RefSeq" id="XP_009065458.1">
    <property type="nucleotide sequence ID" value="XM_009067210.1"/>
</dbReference>
<gene>
    <name evidence="6" type="ORF">LOTGIDRAFT_132592</name>
</gene>
<dbReference type="OrthoDB" id="9992988at2759"/>
<evidence type="ECO:0000313" key="6">
    <source>
        <dbReference type="EMBL" id="ESO83882.1"/>
    </source>
</evidence>
<feature type="domain" description="RING-type" evidence="5">
    <location>
        <begin position="15"/>
        <end position="58"/>
    </location>
</feature>
<accession>V3ZI62</accession>
<dbReference type="InterPro" id="IPR018957">
    <property type="entry name" value="Znf_C3HC4_RING-type"/>
</dbReference>
<evidence type="ECO:0000259" key="5">
    <source>
        <dbReference type="PROSITE" id="PS50089"/>
    </source>
</evidence>
<evidence type="ECO:0000256" key="3">
    <source>
        <dbReference type="ARBA" id="ARBA00022833"/>
    </source>
</evidence>
<protein>
    <recommendedName>
        <fullName evidence="5">RING-type domain-containing protein</fullName>
    </recommendedName>
</protein>
<reference evidence="6 7" key="1">
    <citation type="journal article" date="2013" name="Nature">
        <title>Insights into bilaterian evolution from three spiralian genomes.</title>
        <authorList>
            <person name="Simakov O."/>
            <person name="Marletaz F."/>
            <person name="Cho S.J."/>
            <person name="Edsinger-Gonzales E."/>
            <person name="Havlak P."/>
            <person name="Hellsten U."/>
            <person name="Kuo D.H."/>
            <person name="Larsson T."/>
            <person name="Lv J."/>
            <person name="Arendt D."/>
            <person name="Savage R."/>
            <person name="Osoegawa K."/>
            <person name="de Jong P."/>
            <person name="Grimwood J."/>
            <person name="Chapman J.A."/>
            <person name="Shapiro H."/>
            <person name="Aerts A."/>
            <person name="Otillar R.P."/>
            <person name="Terry A.Y."/>
            <person name="Boore J.L."/>
            <person name="Grigoriev I.V."/>
            <person name="Lindberg D.R."/>
            <person name="Seaver E.C."/>
            <person name="Weisblat D.A."/>
            <person name="Putnam N.H."/>
            <person name="Rokhsar D.S."/>
        </authorList>
    </citation>
    <scope>NUCLEOTIDE SEQUENCE [LARGE SCALE GENOMIC DNA]</scope>
</reference>
<evidence type="ECO:0000256" key="1">
    <source>
        <dbReference type="ARBA" id="ARBA00022723"/>
    </source>
</evidence>
<dbReference type="SMART" id="SM00184">
    <property type="entry name" value="RING"/>
    <property type="match status" value="1"/>
</dbReference>
<dbReference type="Pfam" id="PF00097">
    <property type="entry name" value="zf-C3HC4"/>
    <property type="match status" value="1"/>
</dbReference>
<evidence type="ECO:0000313" key="7">
    <source>
        <dbReference type="Proteomes" id="UP000030746"/>
    </source>
</evidence>
<evidence type="ECO:0000256" key="4">
    <source>
        <dbReference type="PROSITE-ProRule" id="PRU00175"/>
    </source>
</evidence>
<dbReference type="InterPro" id="IPR047153">
    <property type="entry name" value="TRIM45/56/19-like"/>
</dbReference>
<dbReference type="GO" id="GO:0008270">
    <property type="term" value="F:zinc ion binding"/>
    <property type="evidence" value="ECO:0007669"/>
    <property type="project" value="UniProtKB-KW"/>
</dbReference>
<dbReference type="Proteomes" id="UP000030746">
    <property type="component" value="Unassembled WGS sequence"/>
</dbReference>
<dbReference type="EMBL" id="KB203567">
    <property type="protein sequence ID" value="ESO83882.1"/>
    <property type="molecule type" value="Genomic_DNA"/>
</dbReference>
<dbReference type="Gene3D" id="3.30.40.10">
    <property type="entry name" value="Zinc/RING finger domain, C3HC4 (zinc finger)"/>
    <property type="match status" value="1"/>
</dbReference>
<dbReference type="AlphaFoldDB" id="V3ZI62"/>
<dbReference type="HOGENOM" id="CLU_013137_20_2_1"/>
<dbReference type="InterPro" id="IPR013083">
    <property type="entry name" value="Znf_RING/FYVE/PHD"/>
</dbReference>
<feature type="non-terminal residue" evidence="6">
    <location>
        <position position="68"/>
    </location>
</feature>
<dbReference type="CTD" id="20233326"/>
<name>V3ZI62_LOTGI</name>
<dbReference type="InterPro" id="IPR017907">
    <property type="entry name" value="Znf_RING_CS"/>
</dbReference>
<dbReference type="PROSITE" id="PS00518">
    <property type="entry name" value="ZF_RING_1"/>
    <property type="match status" value="1"/>
</dbReference>
<dbReference type="GeneID" id="20233326"/>
<keyword evidence="3" id="KW-0862">Zinc</keyword>
<dbReference type="SUPFAM" id="SSF57850">
    <property type="entry name" value="RING/U-box"/>
    <property type="match status" value="1"/>
</dbReference>
<dbReference type="KEGG" id="lgi:LOTGIDRAFT_132592"/>
<dbReference type="PANTHER" id="PTHR25462">
    <property type="entry name" value="BONUS, ISOFORM C-RELATED"/>
    <property type="match status" value="1"/>
</dbReference>
<keyword evidence="7" id="KW-1185">Reference proteome</keyword>
<dbReference type="PROSITE" id="PS50089">
    <property type="entry name" value="ZF_RING_2"/>
    <property type="match status" value="1"/>
</dbReference>
<dbReference type="PANTHER" id="PTHR25462:SF296">
    <property type="entry name" value="MEIOTIC P26, ISOFORM F"/>
    <property type="match status" value="1"/>
</dbReference>
<proteinExistence type="predicted"/>
<keyword evidence="1" id="KW-0479">Metal-binding</keyword>
<organism evidence="6 7">
    <name type="scientific">Lottia gigantea</name>
    <name type="common">Giant owl limpet</name>
    <dbReference type="NCBI Taxonomy" id="225164"/>
    <lineage>
        <taxon>Eukaryota</taxon>
        <taxon>Metazoa</taxon>
        <taxon>Spiralia</taxon>
        <taxon>Lophotrochozoa</taxon>
        <taxon>Mollusca</taxon>
        <taxon>Gastropoda</taxon>
        <taxon>Patellogastropoda</taxon>
        <taxon>Lottioidea</taxon>
        <taxon>Lottiidae</taxon>
        <taxon>Lottia</taxon>
    </lineage>
</organism>
<dbReference type="InterPro" id="IPR001841">
    <property type="entry name" value="Znf_RING"/>
</dbReference>